<evidence type="ECO:0000313" key="1">
    <source>
        <dbReference type="EMBL" id="GGE91390.1"/>
    </source>
</evidence>
<keyword evidence="2" id="KW-1185">Reference proteome</keyword>
<sequence length="71" mass="8347">MKLEFGNVYFDIKNIIEAYGYKVSVEYDLLSVLEEYSDLVNFNNGELLIVIKDNKYPYKRIAELYKVKNGV</sequence>
<protein>
    <submittedName>
        <fullName evidence="1">Uncharacterized protein</fullName>
    </submittedName>
</protein>
<organism evidence="1 2">
    <name type="scientific">Pseudoalteromonas gelatinilytica</name>
    <dbReference type="NCBI Taxonomy" id="1703256"/>
    <lineage>
        <taxon>Bacteria</taxon>
        <taxon>Pseudomonadati</taxon>
        <taxon>Pseudomonadota</taxon>
        <taxon>Gammaproteobacteria</taxon>
        <taxon>Alteromonadales</taxon>
        <taxon>Pseudoalteromonadaceae</taxon>
        <taxon>Pseudoalteromonas</taxon>
    </lineage>
</organism>
<dbReference type="EMBL" id="BMIT01000005">
    <property type="protein sequence ID" value="GGE91390.1"/>
    <property type="molecule type" value="Genomic_DNA"/>
</dbReference>
<proteinExistence type="predicted"/>
<accession>A0ABQ1TFC5</accession>
<comment type="caution">
    <text evidence="1">The sequence shown here is derived from an EMBL/GenBank/DDBJ whole genome shotgun (WGS) entry which is preliminary data.</text>
</comment>
<reference evidence="2" key="1">
    <citation type="journal article" date="2019" name="Int. J. Syst. Evol. Microbiol.">
        <title>The Global Catalogue of Microorganisms (GCM) 10K type strain sequencing project: providing services to taxonomists for standard genome sequencing and annotation.</title>
        <authorList>
            <consortium name="The Broad Institute Genomics Platform"/>
            <consortium name="The Broad Institute Genome Sequencing Center for Infectious Disease"/>
            <person name="Wu L."/>
            <person name="Ma J."/>
        </authorList>
    </citation>
    <scope>NUCLEOTIDE SEQUENCE [LARGE SCALE GENOMIC DNA]</scope>
    <source>
        <strain evidence="2">CGMCC 1.15394</strain>
    </source>
</reference>
<evidence type="ECO:0000313" key="2">
    <source>
        <dbReference type="Proteomes" id="UP000638462"/>
    </source>
</evidence>
<dbReference type="Proteomes" id="UP000638462">
    <property type="component" value="Unassembled WGS sequence"/>
</dbReference>
<name>A0ABQ1TFC5_9GAMM</name>
<gene>
    <name evidence="1" type="ORF">GCM10008027_15330</name>
</gene>